<dbReference type="InterPro" id="IPR013783">
    <property type="entry name" value="Ig-like_fold"/>
</dbReference>
<gene>
    <name evidence="3" type="ORF">FHK87_24985</name>
</gene>
<dbReference type="RefSeq" id="WP_140597616.1">
    <property type="nucleotide sequence ID" value="NZ_VFWZ01000011.1"/>
</dbReference>
<evidence type="ECO:0000256" key="1">
    <source>
        <dbReference type="SAM" id="Phobius"/>
    </source>
</evidence>
<feature type="transmembrane region" description="Helical" evidence="1">
    <location>
        <begin position="16"/>
        <end position="36"/>
    </location>
</feature>
<keyword evidence="1" id="KW-1133">Transmembrane helix</keyword>
<dbReference type="InterPro" id="IPR022409">
    <property type="entry name" value="PKD/Chitinase_dom"/>
</dbReference>
<comment type="caution">
    <text evidence="3">The sequence shown here is derived from an EMBL/GenBank/DDBJ whole genome shotgun (WGS) entry which is preliminary data.</text>
</comment>
<feature type="domain" description="PKD" evidence="2">
    <location>
        <begin position="154"/>
        <end position="201"/>
    </location>
</feature>
<dbReference type="CDD" id="cd00146">
    <property type="entry name" value="PKD"/>
    <property type="match status" value="2"/>
</dbReference>
<accession>A0A504IYH5</accession>
<dbReference type="Pfam" id="PF18911">
    <property type="entry name" value="PKD_4"/>
    <property type="match status" value="2"/>
</dbReference>
<reference evidence="3 4" key="1">
    <citation type="submission" date="2019-06" db="EMBL/GenBank/DDBJ databases">
        <authorList>
            <person name="Meng X."/>
        </authorList>
    </citation>
    <scope>NUCLEOTIDE SEQUENCE [LARGE SCALE GENOMIC DNA]</scope>
    <source>
        <strain evidence="3 4">M625</strain>
    </source>
</reference>
<feature type="domain" description="PKD" evidence="2">
    <location>
        <begin position="73"/>
        <end position="104"/>
    </location>
</feature>
<organism evidence="3 4">
    <name type="scientific">Aquimarina algicola</name>
    <dbReference type="NCBI Taxonomy" id="2589995"/>
    <lineage>
        <taxon>Bacteria</taxon>
        <taxon>Pseudomonadati</taxon>
        <taxon>Bacteroidota</taxon>
        <taxon>Flavobacteriia</taxon>
        <taxon>Flavobacteriales</taxon>
        <taxon>Flavobacteriaceae</taxon>
        <taxon>Aquimarina</taxon>
    </lineage>
</organism>
<keyword evidence="1" id="KW-0472">Membrane</keyword>
<name>A0A504IYH5_9FLAO</name>
<dbReference type="EMBL" id="VFWZ01000011">
    <property type="protein sequence ID" value="TPN81242.1"/>
    <property type="molecule type" value="Genomic_DNA"/>
</dbReference>
<dbReference type="SUPFAM" id="SSF49299">
    <property type="entry name" value="PKD domain"/>
    <property type="match status" value="2"/>
</dbReference>
<protein>
    <submittedName>
        <fullName evidence="3">PKD domain-containing protein</fullName>
    </submittedName>
</protein>
<evidence type="ECO:0000313" key="4">
    <source>
        <dbReference type="Proteomes" id="UP000315540"/>
    </source>
</evidence>
<dbReference type="AlphaFoldDB" id="A0A504IYH5"/>
<keyword evidence="4" id="KW-1185">Reference proteome</keyword>
<dbReference type="PROSITE" id="PS50093">
    <property type="entry name" value="PKD"/>
    <property type="match status" value="2"/>
</dbReference>
<dbReference type="OrthoDB" id="1491323at2"/>
<dbReference type="InterPro" id="IPR000601">
    <property type="entry name" value="PKD_dom"/>
</dbReference>
<dbReference type="Proteomes" id="UP000315540">
    <property type="component" value="Unassembled WGS sequence"/>
</dbReference>
<keyword evidence="1" id="KW-0812">Transmembrane</keyword>
<dbReference type="Gene3D" id="2.60.40.10">
    <property type="entry name" value="Immunoglobulins"/>
    <property type="match status" value="2"/>
</dbReference>
<evidence type="ECO:0000313" key="3">
    <source>
        <dbReference type="EMBL" id="TPN81242.1"/>
    </source>
</evidence>
<evidence type="ECO:0000259" key="2">
    <source>
        <dbReference type="PROSITE" id="PS50093"/>
    </source>
</evidence>
<dbReference type="InterPro" id="IPR035986">
    <property type="entry name" value="PKD_dom_sf"/>
</dbReference>
<dbReference type="SMART" id="SM00089">
    <property type="entry name" value="PKD"/>
    <property type="match status" value="2"/>
</dbReference>
<sequence>METSDNLKGNHIDKSVIFLFIITILITASVFGYKYANHIPCEGIQFKASSNNYRVGEIVRFKDNTKGAIKRIWDFGDGSQIQSGISPNHYYEKPGKYNVKLIVNGQCEGLKTIVIKEKIRVFDSTKLAQFTIPASIKVGEVLKPINKTINGDKWEWRFGDNADVDSKDKSPTHVYRTKGTRTVTLIANGELKYSTSHRIRVLPRRIVATTTRSRGRGSRGSTGMRDPGIIEIDPNEEKEETFRAPDISEAAFKDKLKRVSEKKEFAENFNSYLCGKLDNKIVYIKNKSISFKTLCEKIQKNKIKVKKIQSLKFHRAKKDNCIEYIKIEYPKGLFQRIWN</sequence>
<proteinExistence type="predicted"/>